<evidence type="ECO:0000313" key="3">
    <source>
        <dbReference type="Proteomes" id="UP001141434"/>
    </source>
</evidence>
<reference evidence="2" key="1">
    <citation type="submission" date="2022-11" db="EMBL/GenBank/DDBJ databases">
        <authorList>
            <person name="Petersen C."/>
        </authorList>
    </citation>
    <scope>NUCLEOTIDE SEQUENCE</scope>
    <source>
        <strain evidence="2">IBT 34128</strain>
    </source>
</reference>
<organism evidence="2 3">
    <name type="scientific">Penicillium alfredii</name>
    <dbReference type="NCBI Taxonomy" id="1506179"/>
    <lineage>
        <taxon>Eukaryota</taxon>
        <taxon>Fungi</taxon>
        <taxon>Dikarya</taxon>
        <taxon>Ascomycota</taxon>
        <taxon>Pezizomycotina</taxon>
        <taxon>Eurotiomycetes</taxon>
        <taxon>Eurotiomycetidae</taxon>
        <taxon>Eurotiales</taxon>
        <taxon>Aspergillaceae</taxon>
        <taxon>Penicillium</taxon>
    </lineage>
</organism>
<comment type="caution">
    <text evidence="2">The sequence shown here is derived from an EMBL/GenBank/DDBJ whole genome shotgun (WGS) entry which is preliminary data.</text>
</comment>
<keyword evidence="3" id="KW-1185">Reference proteome</keyword>
<proteinExistence type="predicted"/>
<sequence length="320" mass="35163">MVSPWKVLLKPSYLGIVLLALSFSVQLASATLSSKRFDLTQPSHEYFRSKPLAGVNVQQSFAFDNTNKRLFFSQIRNAVPDKEGDLVITQVDYSGKDVGHMYLNGFGHGASLGAEAMGAATYLWMEVDADANGYGQRLARFKFTNGATLGSNDPKLTKYTPVEGATQHTCSIDTVNERLVVRAQLKDGKHVSVYDLDKANKGDFEHPMANFKEPKLPTKSNTIQGVAAYGQYMYILTGNQYEITDNQINSEMTTVDMNTGGIVQGPLITRAGANLSYREPEGLAIYEVSPGKPRLFLGFASGKKADREANLFYKDTDALI</sequence>
<dbReference type="AlphaFoldDB" id="A0A9W9K7Q9"/>
<dbReference type="Pfam" id="PF21311">
    <property type="entry name" value="Phage_RBD_prop"/>
    <property type="match status" value="1"/>
</dbReference>
<dbReference type="GeneID" id="81395061"/>
<gene>
    <name evidence="2" type="ORF">NUU61_005311</name>
</gene>
<feature type="domain" description="P68 RBP/TagC-like beta-propeller" evidence="1">
    <location>
        <begin position="57"/>
        <end position="311"/>
    </location>
</feature>
<reference evidence="2" key="2">
    <citation type="journal article" date="2023" name="IMA Fungus">
        <title>Comparative genomic study of the Penicillium genus elucidates a diverse pangenome and 15 lateral gene transfer events.</title>
        <authorList>
            <person name="Petersen C."/>
            <person name="Sorensen T."/>
            <person name="Nielsen M.R."/>
            <person name="Sondergaard T.E."/>
            <person name="Sorensen J.L."/>
            <person name="Fitzpatrick D.A."/>
            <person name="Frisvad J.C."/>
            <person name="Nielsen K.L."/>
        </authorList>
    </citation>
    <scope>NUCLEOTIDE SEQUENCE</scope>
    <source>
        <strain evidence="2">IBT 34128</strain>
    </source>
</reference>
<accession>A0A9W9K7Q9</accession>
<dbReference type="RefSeq" id="XP_056511506.1">
    <property type="nucleotide sequence ID" value="XM_056655893.1"/>
</dbReference>
<name>A0A9W9K7Q9_9EURO</name>
<evidence type="ECO:0000259" key="1">
    <source>
        <dbReference type="Pfam" id="PF21311"/>
    </source>
</evidence>
<dbReference type="Proteomes" id="UP001141434">
    <property type="component" value="Unassembled WGS sequence"/>
</dbReference>
<evidence type="ECO:0000313" key="2">
    <source>
        <dbReference type="EMBL" id="KAJ5095955.1"/>
    </source>
</evidence>
<dbReference type="EMBL" id="JAPMSZ010000007">
    <property type="protein sequence ID" value="KAJ5095955.1"/>
    <property type="molecule type" value="Genomic_DNA"/>
</dbReference>
<dbReference type="OrthoDB" id="4180726at2759"/>
<protein>
    <recommendedName>
        <fullName evidence="1">P68 RBP/TagC-like beta-propeller domain-containing protein</fullName>
    </recommendedName>
</protein>
<dbReference type="InterPro" id="IPR048799">
    <property type="entry name" value="P68_RBP_TagC-like_beta-prop"/>
</dbReference>